<gene>
    <name evidence="2" type="ORF">TTAC_LOCUS8239</name>
</gene>
<accession>A0A0R3X4C4</accession>
<evidence type="ECO:0000313" key="4">
    <source>
        <dbReference type="WBParaSite" id="TTAC_0000825401-mRNA-1"/>
    </source>
</evidence>
<proteinExistence type="predicted"/>
<organism evidence="4">
    <name type="scientific">Hydatigena taeniaeformis</name>
    <name type="common">Feline tapeworm</name>
    <name type="synonym">Taenia taeniaeformis</name>
    <dbReference type="NCBI Taxonomy" id="6205"/>
    <lineage>
        <taxon>Eukaryota</taxon>
        <taxon>Metazoa</taxon>
        <taxon>Spiralia</taxon>
        <taxon>Lophotrochozoa</taxon>
        <taxon>Platyhelminthes</taxon>
        <taxon>Cestoda</taxon>
        <taxon>Eucestoda</taxon>
        <taxon>Cyclophyllidea</taxon>
        <taxon>Taeniidae</taxon>
        <taxon>Hydatigera</taxon>
    </lineage>
</organism>
<dbReference type="AlphaFoldDB" id="A0A0R3X4C4"/>
<protein>
    <submittedName>
        <fullName evidence="4">F-BAR domain-containing protein</fullName>
    </submittedName>
</protein>
<keyword evidence="1" id="KW-0175">Coiled coil</keyword>
<reference evidence="2 3" key="2">
    <citation type="submission" date="2018-11" db="EMBL/GenBank/DDBJ databases">
        <authorList>
            <consortium name="Pathogen Informatics"/>
        </authorList>
    </citation>
    <scope>NUCLEOTIDE SEQUENCE [LARGE SCALE GENOMIC DNA]</scope>
</reference>
<evidence type="ECO:0000256" key="1">
    <source>
        <dbReference type="SAM" id="Coils"/>
    </source>
</evidence>
<evidence type="ECO:0000313" key="3">
    <source>
        <dbReference type="Proteomes" id="UP000274429"/>
    </source>
</evidence>
<feature type="coiled-coil region" evidence="1">
    <location>
        <begin position="182"/>
        <end position="216"/>
    </location>
</feature>
<dbReference type="Proteomes" id="UP000274429">
    <property type="component" value="Unassembled WGS sequence"/>
</dbReference>
<name>A0A0R3X4C4_HYDTA</name>
<keyword evidence="3" id="KW-1185">Reference proteome</keyword>
<dbReference type="EMBL" id="UYWX01020470">
    <property type="protein sequence ID" value="VDM32755.1"/>
    <property type="molecule type" value="Genomic_DNA"/>
</dbReference>
<dbReference type="WBParaSite" id="TTAC_0000825401-mRNA-1">
    <property type="protein sequence ID" value="TTAC_0000825401-mRNA-1"/>
    <property type="gene ID" value="TTAC_0000825401"/>
</dbReference>
<dbReference type="OrthoDB" id="68328at2759"/>
<sequence length="275" mass="31956">MDDSLVQRRLCAIVKYDILQEILLNLEYENAYGGLSPNEEELLNIYREAWTACHMGRSSFQAKRLCNPEIRDLFWSRFEEKLDEKLDAIDEDILHFEDPESTRRNNKYQWSKLCRQVTQLTELASEAVSAQQDLFTRRATIQKDLTLALGRVLGCEVKALVTRVANLEDKINARLLQPSQRSTDLQRAYERLTREKVELEERVSKLTDLLNTYNAHKERFLELACRQVDAQCQMDFIKQLKEAVSSASGQQSSIEGHSVDGNVEKPEQRFFYTNL</sequence>
<evidence type="ECO:0000313" key="2">
    <source>
        <dbReference type="EMBL" id="VDM32755.1"/>
    </source>
</evidence>
<reference evidence="4" key="1">
    <citation type="submission" date="2017-02" db="UniProtKB">
        <authorList>
            <consortium name="WormBaseParasite"/>
        </authorList>
    </citation>
    <scope>IDENTIFICATION</scope>
</reference>